<evidence type="ECO:0000313" key="2">
    <source>
        <dbReference type="Proteomes" id="UP001595848"/>
    </source>
</evidence>
<dbReference type="RefSeq" id="WP_217965136.1">
    <property type="nucleotide sequence ID" value="NZ_JAHTBN010000005.1"/>
</dbReference>
<dbReference type="InterPro" id="IPR021710">
    <property type="entry name" value="DUF3293"/>
</dbReference>
<comment type="caution">
    <text evidence="1">The sequence shown here is derived from an EMBL/GenBank/DDBJ whole genome shotgun (WGS) entry which is preliminary data.</text>
</comment>
<organism evidence="1 2">
    <name type="scientific">Candidimonas humi</name>
    <dbReference type="NCBI Taxonomy" id="683355"/>
    <lineage>
        <taxon>Bacteria</taxon>
        <taxon>Pseudomonadati</taxon>
        <taxon>Pseudomonadota</taxon>
        <taxon>Betaproteobacteria</taxon>
        <taxon>Burkholderiales</taxon>
        <taxon>Alcaligenaceae</taxon>
        <taxon>Candidimonas</taxon>
    </lineage>
</organism>
<protein>
    <submittedName>
        <fullName evidence="1">DUF3293 domain-containing protein</fullName>
    </submittedName>
</protein>
<reference evidence="2" key="1">
    <citation type="journal article" date="2019" name="Int. J. Syst. Evol. Microbiol.">
        <title>The Global Catalogue of Microorganisms (GCM) 10K type strain sequencing project: providing services to taxonomists for standard genome sequencing and annotation.</title>
        <authorList>
            <consortium name="The Broad Institute Genomics Platform"/>
            <consortium name="The Broad Institute Genome Sequencing Center for Infectious Disease"/>
            <person name="Wu L."/>
            <person name="Ma J."/>
        </authorList>
    </citation>
    <scope>NUCLEOTIDE SEQUENCE [LARGE SCALE GENOMIC DNA]</scope>
    <source>
        <strain evidence="2">LMG 24813</strain>
    </source>
</reference>
<sequence length="142" mass="15435">MSDTSIPSDTLRAYRETHYLVTELPQPFALRIGMPSIELDALYRRRGVDSAAFLTACNPYGKLLDEASNAAAQERLRGELETLGLAYFGGEGRHPGGGWPAEASFLALGLSRQEAAALGRRYRQNAVVCCGPDTVAHLVLLR</sequence>
<proteinExistence type="predicted"/>
<accession>A0ABV8NV39</accession>
<gene>
    <name evidence="1" type="ORF">ACFOY1_03960</name>
</gene>
<dbReference type="EMBL" id="JBHSBV010000001">
    <property type="protein sequence ID" value="MFC4200102.1"/>
    <property type="molecule type" value="Genomic_DNA"/>
</dbReference>
<dbReference type="Pfam" id="PF11697">
    <property type="entry name" value="DUF3293"/>
    <property type="match status" value="1"/>
</dbReference>
<dbReference type="Proteomes" id="UP001595848">
    <property type="component" value="Unassembled WGS sequence"/>
</dbReference>
<evidence type="ECO:0000313" key="1">
    <source>
        <dbReference type="EMBL" id="MFC4200102.1"/>
    </source>
</evidence>
<name>A0ABV8NV39_9BURK</name>
<keyword evidence="2" id="KW-1185">Reference proteome</keyword>